<sequence length="324" mass="35539">MSIISTRTSKSHQLPPLPNKPPVYPQFSLSNKHHVSRYQNQILHGRLPRLCNRRGYRGNTTDATNPQATRSSAADGFRDGKTMENFGTAEGTCEERCSCDFVLVDALHEELVQGDGHEDEDEEVIDSVERTCGAQRFKGNDLSVSTSADSDLGADADINIRTRRSLAPPPDSSSISSEADNGVCIEGHHSHLSVRMFIPDWELRQQGMKLEMVEEDEGEIIGVIDSEILKPMTNLVEEEAGKDTQDETDSRPTTCKAGFSPGTRSAGESPIRQPRGPPPIEELKAKPTALFDGSKNFASRARLTHTGLGNRRAPDTQTKLESGE</sequence>
<feature type="region of interest" description="Disordered" evidence="1">
    <location>
        <begin position="1"/>
        <end position="23"/>
    </location>
</feature>
<feature type="region of interest" description="Disordered" evidence="1">
    <location>
        <begin position="239"/>
        <end position="324"/>
    </location>
</feature>
<dbReference type="AlphaFoldDB" id="A0A8A3PJP1"/>
<feature type="region of interest" description="Disordered" evidence="1">
    <location>
        <begin position="54"/>
        <end position="79"/>
    </location>
</feature>
<feature type="compositionally biased region" description="Polar residues" evidence="1">
    <location>
        <begin position="1"/>
        <end position="12"/>
    </location>
</feature>
<protein>
    <submittedName>
        <fullName evidence="2">Uncharacterized protein</fullName>
    </submittedName>
</protein>
<proteinExistence type="predicted"/>
<feature type="compositionally biased region" description="Polar residues" evidence="1">
    <location>
        <begin position="58"/>
        <end position="72"/>
    </location>
</feature>
<organism evidence="2 3">
    <name type="scientific">Monilinia vaccinii-corymbosi</name>
    <dbReference type="NCBI Taxonomy" id="61207"/>
    <lineage>
        <taxon>Eukaryota</taxon>
        <taxon>Fungi</taxon>
        <taxon>Dikarya</taxon>
        <taxon>Ascomycota</taxon>
        <taxon>Pezizomycotina</taxon>
        <taxon>Leotiomycetes</taxon>
        <taxon>Helotiales</taxon>
        <taxon>Sclerotiniaceae</taxon>
        <taxon>Monilinia</taxon>
    </lineage>
</organism>
<name>A0A8A3PJP1_9HELO</name>
<gene>
    <name evidence="2" type="ORF">DSL72_008477</name>
</gene>
<accession>A0A8A3PJP1</accession>
<feature type="compositionally biased region" description="Basic and acidic residues" evidence="1">
    <location>
        <begin position="239"/>
        <end position="250"/>
    </location>
</feature>
<dbReference type="EMBL" id="CP063409">
    <property type="protein sequence ID" value="QSZ35607.1"/>
    <property type="molecule type" value="Genomic_DNA"/>
</dbReference>
<dbReference type="Proteomes" id="UP000672032">
    <property type="component" value="Chromosome 5"/>
</dbReference>
<evidence type="ECO:0000313" key="3">
    <source>
        <dbReference type="Proteomes" id="UP000672032"/>
    </source>
</evidence>
<feature type="compositionally biased region" description="Polar residues" evidence="1">
    <location>
        <begin position="315"/>
        <end position="324"/>
    </location>
</feature>
<keyword evidence="3" id="KW-1185">Reference proteome</keyword>
<dbReference type="OrthoDB" id="3564961at2759"/>
<evidence type="ECO:0000313" key="2">
    <source>
        <dbReference type="EMBL" id="QSZ35607.1"/>
    </source>
</evidence>
<reference evidence="2" key="1">
    <citation type="submission" date="2020-10" db="EMBL/GenBank/DDBJ databases">
        <title>Genome Sequence of Monilinia vaccinii-corymbosi Sheds Light on Mummy Berry Disease Infection of Blueberry and Mating Type.</title>
        <authorList>
            <person name="Yow A.G."/>
            <person name="Zhang Y."/>
            <person name="Bansal K."/>
            <person name="Eacker S.M."/>
            <person name="Sullivan S."/>
            <person name="Liachko I."/>
            <person name="Cubeta M.A."/>
            <person name="Rollins J.A."/>
            <person name="Ashrafi H."/>
        </authorList>
    </citation>
    <scope>NUCLEOTIDE SEQUENCE</scope>
    <source>
        <strain evidence="2">RL-1</strain>
    </source>
</reference>
<evidence type="ECO:0000256" key="1">
    <source>
        <dbReference type="SAM" id="MobiDB-lite"/>
    </source>
</evidence>